<keyword evidence="9" id="KW-1185">Reference proteome</keyword>
<dbReference type="Gene3D" id="1.10.472.10">
    <property type="entry name" value="Cyclin-like"/>
    <property type="match status" value="2"/>
</dbReference>
<dbReference type="FunFam" id="1.10.472.10:FF:000001">
    <property type="entry name" value="G2/mitotic-specific cyclin"/>
    <property type="match status" value="1"/>
</dbReference>
<dbReference type="Pfam" id="PF00134">
    <property type="entry name" value="Cyclin_N"/>
    <property type="match status" value="1"/>
</dbReference>
<evidence type="ECO:0000313" key="8">
    <source>
        <dbReference type="EMBL" id="KAK9832854.1"/>
    </source>
</evidence>
<name>A0AAW1RGN6_9CHLO</name>
<dbReference type="InterPro" id="IPR013763">
    <property type="entry name" value="Cyclin-like_dom"/>
</dbReference>
<dbReference type="InterPro" id="IPR036915">
    <property type="entry name" value="Cyclin-like_sf"/>
</dbReference>
<evidence type="ECO:0000259" key="7">
    <source>
        <dbReference type="SMART" id="SM01332"/>
    </source>
</evidence>
<dbReference type="SMART" id="SM00385">
    <property type="entry name" value="CYCLIN"/>
    <property type="match status" value="2"/>
</dbReference>
<dbReference type="Pfam" id="PF02984">
    <property type="entry name" value="Cyclin_C"/>
    <property type="match status" value="1"/>
</dbReference>
<sequence>MAFARPLQQVDENTAHVKEKAVATKPAQPQGNGRRALGDIGNLVGPFNTRCNVGKENAAKKGAAAGALVDGSVQLAKSGGIVTRRAAAAAGVVIADPKGANWGTAKQRSGLRPRDAALAAPSGAAQAPAAKEAKVAGRSMNIDAADKADPLQAAEYVGDIFTYYRRVEPQFRVSPDYMTQQTDINDKMRAILVDWLVEVHLKFKLMPETLFLTTNLIDRFLELKPVTRKNLQLVGVTAMLIASKYEEIWAPEVRDFVYISDRAYTRDQILAMEKLMLNTLRFNLTVPTPFNFLARFLKAAGVHAEPEVQAYAAYLVELALPDYSMLKYSYSMLAAAAVFCAGRALGLSQPWSHALQRHTGFSEALVRPCAAALAALHGKAPSATLVAVYKKYCATKFHAVAKMAAPLPLVEGEA</sequence>
<dbReference type="SUPFAM" id="SSF47954">
    <property type="entry name" value="Cyclin-like"/>
    <property type="match status" value="2"/>
</dbReference>
<dbReference type="GO" id="GO:0044772">
    <property type="term" value="P:mitotic cell cycle phase transition"/>
    <property type="evidence" value="ECO:0007669"/>
    <property type="project" value="InterPro"/>
</dbReference>
<feature type="domain" description="Cyclin-like" evidence="6">
    <location>
        <begin position="291"/>
        <end position="375"/>
    </location>
</feature>
<dbReference type="GO" id="GO:0051301">
    <property type="term" value="P:cell division"/>
    <property type="evidence" value="ECO:0007669"/>
    <property type="project" value="UniProtKB-KW"/>
</dbReference>
<dbReference type="InterPro" id="IPR004367">
    <property type="entry name" value="Cyclin_C-dom"/>
</dbReference>
<comment type="similarity">
    <text evidence="1">Belongs to the cyclin family. Cyclin AB subfamily.</text>
</comment>
<dbReference type="Proteomes" id="UP001445335">
    <property type="component" value="Unassembled WGS sequence"/>
</dbReference>
<evidence type="ECO:0000256" key="3">
    <source>
        <dbReference type="ARBA" id="ARBA00023127"/>
    </source>
</evidence>
<comment type="caution">
    <text evidence="8">The sequence shown here is derived from an EMBL/GenBank/DDBJ whole genome shotgun (WGS) entry which is preliminary data.</text>
</comment>
<dbReference type="PANTHER" id="PTHR10177">
    <property type="entry name" value="CYCLINS"/>
    <property type="match status" value="1"/>
</dbReference>
<evidence type="ECO:0000256" key="1">
    <source>
        <dbReference type="ARBA" id="ARBA00006955"/>
    </source>
</evidence>
<feature type="domain" description="Cyclin C-terminal" evidence="7">
    <location>
        <begin position="287"/>
        <end position="406"/>
    </location>
</feature>
<dbReference type="PIRSF" id="PIRSF001771">
    <property type="entry name" value="Cyclin_A_B_D_E"/>
    <property type="match status" value="1"/>
</dbReference>
<evidence type="ECO:0000256" key="5">
    <source>
        <dbReference type="RuleBase" id="RU000383"/>
    </source>
</evidence>
<keyword evidence="2" id="KW-0132">Cell division</keyword>
<keyword evidence="3 5" id="KW-0195">Cyclin</keyword>
<accession>A0AAW1RGN6</accession>
<protein>
    <submittedName>
        <fullName evidence="8">Uncharacterized protein</fullName>
    </submittedName>
</protein>
<proteinExistence type="inferred from homology"/>
<dbReference type="InterPro" id="IPR039361">
    <property type="entry name" value="Cyclin"/>
</dbReference>
<dbReference type="SMART" id="SM01332">
    <property type="entry name" value="Cyclin_C"/>
    <property type="match status" value="1"/>
</dbReference>
<evidence type="ECO:0000259" key="6">
    <source>
        <dbReference type="SMART" id="SM00385"/>
    </source>
</evidence>
<reference evidence="8 9" key="1">
    <citation type="journal article" date="2024" name="Nat. Commun.">
        <title>Phylogenomics reveals the evolutionary origins of lichenization in chlorophyte algae.</title>
        <authorList>
            <person name="Puginier C."/>
            <person name="Libourel C."/>
            <person name="Otte J."/>
            <person name="Skaloud P."/>
            <person name="Haon M."/>
            <person name="Grisel S."/>
            <person name="Petersen M."/>
            <person name="Berrin J.G."/>
            <person name="Delaux P.M."/>
            <person name="Dal Grande F."/>
            <person name="Keller J."/>
        </authorList>
    </citation>
    <scope>NUCLEOTIDE SEQUENCE [LARGE SCALE GENOMIC DNA]</scope>
    <source>
        <strain evidence="8 9">SAG 245.80</strain>
    </source>
</reference>
<organism evidence="8 9">
    <name type="scientific">Elliptochloris bilobata</name>
    <dbReference type="NCBI Taxonomy" id="381761"/>
    <lineage>
        <taxon>Eukaryota</taxon>
        <taxon>Viridiplantae</taxon>
        <taxon>Chlorophyta</taxon>
        <taxon>core chlorophytes</taxon>
        <taxon>Trebouxiophyceae</taxon>
        <taxon>Trebouxiophyceae incertae sedis</taxon>
        <taxon>Elliptochloris clade</taxon>
        <taxon>Elliptochloris</taxon>
    </lineage>
</organism>
<evidence type="ECO:0000313" key="9">
    <source>
        <dbReference type="Proteomes" id="UP001445335"/>
    </source>
</evidence>
<dbReference type="GO" id="GO:0016538">
    <property type="term" value="F:cyclin-dependent protein serine/threonine kinase regulator activity"/>
    <property type="evidence" value="ECO:0007669"/>
    <property type="project" value="InterPro"/>
</dbReference>
<evidence type="ECO:0000256" key="2">
    <source>
        <dbReference type="ARBA" id="ARBA00022618"/>
    </source>
</evidence>
<feature type="domain" description="Cyclin-like" evidence="6">
    <location>
        <begin position="194"/>
        <end position="278"/>
    </location>
</feature>
<dbReference type="EMBL" id="JALJOU010000038">
    <property type="protein sequence ID" value="KAK9832854.1"/>
    <property type="molecule type" value="Genomic_DNA"/>
</dbReference>
<evidence type="ECO:0000256" key="4">
    <source>
        <dbReference type="ARBA" id="ARBA00023306"/>
    </source>
</evidence>
<dbReference type="InterPro" id="IPR006671">
    <property type="entry name" value="Cyclin_N"/>
</dbReference>
<dbReference type="CDD" id="cd20567">
    <property type="entry name" value="CYCLIN_AtCycB-like_rpt1"/>
    <property type="match status" value="1"/>
</dbReference>
<gene>
    <name evidence="8" type="ORF">WJX81_008037</name>
</gene>
<dbReference type="AlphaFoldDB" id="A0AAW1RGN6"/>
<keyword evidence="4" id="KW-0131">Cell cycle</keyword>
<dbReference type="InterPro" id="IPR046965">
    <property type="entry name" value="Cyclin_A/B-like"/>
</dbReference>